<keyword evidence="2" id="KW-1003">Cell membrane</keyword>
<name>A0AA42CXI7_9GAMM</name>
<feature type="transmembrane region" description="Helical" evidence="6">
    <location>
        <begin position="13"/>
        <end position="38"/>
    </location>
</feature>
<gene>
    <name evidence="7" type="ORF">OQ287_06720</name>
</gene>
<evidence type="ECO:0000256" key="6">
    <source>
        <dbReference type="SAM" id="Phobius"/>
    </source>
</evidence>
<sequence>MTNHTPAAIKRPVVFRLLAVQALVVMVMILVGGCLHGIEGAVSSLKGGIVCLLPNLYFAWRAFIVQGARHAQQIITGFYRAEAGKFGLTVALFLVIFVAVPPSNPAYFFGAYVAALCVHWLSPLLVKRP</sequence>
<organism evidence="7 8">
    <name type="scientific">Larsenimonas rhizosphaerae</name>
    <dbReference type="NCBI Taxonomy" id="2944682"/>
    <lineage>
        <taxon>Bacteria</taxon>
        <taxon>Pseudomonadati</taxon>
        <taxon>Pseudomonadota</taxon>
        <taxon>Gammaproteobacteria</taxon>
        <taxon>Oceanospirillales</taxon>
        <taxon>Halomonadaceae</taxon>
        <taxon>Larsenimonas</taxon>
    </lineage>
</organism>
<keyword evidence="8" id="KW-1185">Reference proteome</keyword>
<proteinExistence type="predicted"/>
<feature type="transmembrane region" description="Helical" evidence="6">
    <location>
        <begin position="106"/>
        <end position="126"/>
    </location>
</feature>
<dbReference type="GO" id="GO:0005886">
    <property type="term" value="C:plasma membrane"/>
    <property type="evidence" value="ECO:0007669"/>
    <property type="project" value="UniProtKB-SubCell"/>
</dbReference>
<evidence type="ECO:0000256" key="1">
    <source>
        <dbReference type="ARBA" id="ARBA00004651"/>
    </source>
</evidence>
<dbReference type="EMBL" id="JAPIVE010000002">
    <property type="protein sequence ID" value="MCX2523925.1"/>
    <property type="molecule type" value="Genomic_DNA"/>
</dbReference>
<keyword evidence="4 6" id="KW-1133">Transmembrane helix</keyword>
<keyword evidence="5 6" id="KW-0472">Membrane</keyword>
<evidence type="ECO:0000256" key="5">
    <source>
        <dbReference type="ARBA" id="ARBA00023136"/>
    </source>
</evidence>
<keyword evidence="3 6" id="KW-0812">Transmembrane</keyword>
<comment type="caution">
    <text evidence="7">The sequence shown here is derived from an EMBL/GenBank/DDBJ whole genome shotgun (WGS) entry which is preliminary data.</text>
</comment>
<evidence type="ECO:0000313" key="8">
    <source>
        <dbReference type="Proteomes" id="UP001165678"/>
    </source>
</evidence>
<dbReference type="RefSeq" id="WP_265895934.1">
    <property type="nucleotide sequence ID" value="NZ_JAPIVE010000002.1"/>
</dbReference>
<feature type="transmembrane region" description="Helical" evidence="6">
    <location>
        <begin position="83"/>
        <end position="100"/>
    </location>
</feature>
<protein>
    <submittedName>
        <fullName evidence="7">ATP synthase subunit I</fullName>
    </submittedName>
</protein>
<dbReference type="AlphaFoldDB" id="A0AA42CXI7"/>
<evidence type="ECO:0000313" key="7">
    <source>
        <dbReference type="EMBL" id="MCX2523925.1"/>
    </source>
</evidence>
<evidence type="ECO:0000256" key="3">
    <source>
        <dbReference type="ARBA" id="ARBA00022692"/>
    </source>
</evidence>
<dbReference type="Proteomes" id="UP001165678">
    <property type="component" value="Unassembled WGS sequence"/>
</dbReference>
<reference evidence="7" key="1">
    <citation type="submission" date="2022-11" db="EMBL/GenBank/DDBJ databases">
        <title>Larsenimonas rhizosphaerae sp. nov., isolated from a tidal mudflat.</title>
        <authorList>
            <person name="Lee S.D."/>
            <person name="Kim I.S."/>
        </authorList>
    </citation>
    <scope>NUCLEOTIDE SEQUENCE</scope>
    <source>
        <strain evidence="7">GH2-1</strain>
    </source>
</reference>
<dbReference type="Pfam" id="PF03899">
    <property type="entry name" value="ATP-synt_I"/>
    <property type="match status" value="1"/>
</dbReference>
<dbReference type="InterPro" id="IPR005598">
    <property type="entry name" value="ATP_synth_I"/>
</dbReference>
<evidence type="ECO:0000256" key="2">
    <source>
        <dbReference type="ARBA" id="ARBA00022475"/>
    </source>
</evidence>
<comment type="subcellular location">
    <subcellularLocation>
        <location evidence="1">Cell membrane</location>
        <topology evidence="1">Multi-pass membrane protein</topology>
    </subcellularLocation>
</comment>
<evidence type="ECO:0000256" key="4">
    <source>
        <dbReference type="ARBA" id="ARBA00022989"/>
    </source>
</evidence>
<feature type="transmembrane region" description="Helical" evidence="6">
    <location>
        <begin position="44"/>
        <end position="63"/>
    </location>
</feature>
<accession>A0AA42CXI7</accession>